<dbReference type="InterPro" id="IPR017871">
    <property type="entry name" value="ABC_transporter-like_CS"/>
</dbReference>
<dbReference type="InterPro" id="IPR051782">
    <property type="entry name" value="ABC_Transporter_VariousFunc"/>
</dbReference>
<dbReference type="GO" id="GO:0005524">
    <property type="term" value="F:ATP binding"/>
    <property type="evidence" value="ECO:0007669"/>
    <property type="project" value="UniProtKB-KW"/>
</dbReference>
<evidence type="ECO:0000256" key="1">
    <source>
        <dbReference type="ARBA" id="ARBA00022448"/>
    </source>
</evidence>
<dbReference type="InterPro" id="IPR003593">
    <property type="entry name" value="AAA+_ATPase"/>
</dbReference>
<dbReference type="PANTHER" id="PTHR42939">
    <property type="entry name" value="ABC TRANSPORTER ATP-BINDING PROTEIN ALBC-RELATED"/>
    <property type="match status" value="1"/>
</dbReference>
<dbReference type="Proteomes" id="UP000199417">
    <property type="component" value="Unassembled WGS sequence"/>
</dbReference>
<dbReference type="STRING" id="168276.SAMN05444580_103305"/>
<feature type="domain" description="ABC transporter" evidence="4">
    <location>
        <begin position="9"/>
        <end position="233"/>
    </location>
</feature>
<evidence type="ECO:0000256" key="3">
    <source>
        <dbReference type="ARBA" id="ARBA00022840"/>
    </source>
</evidence>
<keyword evidence="2" id="KW-0547">Nucleotide-binding</keyword>
<dbReference type="Pfam" id="PF00005">
    <property type="entry name" value="ABC_tran"/>
    <property type="match status" value="1"/>
</dbReference>
<dbReference type="InterPro" id="IPR003439">
    <property type="entry name" value="ABC_transporter-like_ATP-bd"/>
</dbReference>
<evidence type="ECO:0000259" key="4">
    <source>
        <dbReference type="PROSITE" id="PS50893"/>
    </source>
</evidence>
<organism evidence="5 6">
    <name type="scientific">Rhodococcus tukisamuensis</name>
    <dbReference type="NCBI Taxonomy" id="168276"/>
    <lineage>
        <taxon>Bacteria</taxon>
        <taxon>Bacillati</taxon>
        <taxon>Actinomycetota</taxon>
        <taxon>Actinomycetes</taxon>
        <taxon>Mycobacteriales</taxon>
        <taxon>Nocardiaceae</taxon>
        <taxon>Rhodococcus</taxon>
    </lineage>
</organism>
<reference evidence="5 6" key="1">
    <citation type="submission" date="2016-10" db="EMBL/GenBank/DDBJ databases">
        <authorList>
            <person name="de Groot N.N."/>
        </authorList>
    </citation>
    <scope>NUCLEOTIDE SEQUENCE [LARGE SCALE GENOMIC DNA]</scope>
    <source>
        <strain evidence="5 6">JCM 11308</strain>
    </source>
</reference>
<dbReference type="CDD" id="cd03230">
    <property type="entry name" value="ABC_DR_subfamily_A"/>
    <property type="match status" value="1"/>
</dbReference>
<dbReference type="SMART" id="SM00382">
    <property type="entry name" value="AAA"/>
    <property type="match status" value="1"/>
</dbReference>
<dbReference type="EMBL" id="FNAB01000003">
    <property type="protein sequence ID" value="SDD21299.1"/>
    <property type="molecule type" value="Genomic_DNA"/>
</dbReference>
<protein>
    <submittedName>
        <fullName evidence="5">ABC-2 type transport system ATP-binding protein</fullName>
    </submittedName>
</protein>
<dbReference type="PROSITE" id="PS00211">
    <property type="entry name" value="ABC_TRANSPORTER_1"/>
    <property type="match status" value="1"/>
</dbReference>
<dbReference type="AlphaFoldDB" id="A0A1G6SWY8"/>
<dbReference type="PROSITE" id="PS50893">
    <property type="entry name" value="ABC_TRANSPORTER_2"/>
    <property type="match status" value="1"/>
</dbReference>
<evidence type="ECO:0000313" key="5">
    <source>
        <dbReference type="EMBL" id="SDD21299.1"/>
    </source>
</evidence>
<name>A0A1G6SWY8_9NOCA</name>
<proteinExistence type="predicted"/>
<dbReference type="GO" id="GO:0016887">
    <property type="term" value="F:ATP hydrolysis activity"/>
    <property type="evidence" value="ECO:0007669"/>
    <property type="project" value="InterPro"/>
</dbReference>
<dbReference type="RefSeq" id="WP_072846813.1">
    <property type="nucleotide sequence ID" value="NZ_FNAB01000003.1"/>
</dbReference>
<sequence>MSEAADSALSMRAVDKSFGSKQALRQCSFDVERGSVTAIVGANGAGKSTLMSLAVGLLEADSGEVSVLGRSPDRNGICPGLAYVAQHKPLYSGFTVTDILRFGAKSNAQWDNAYALHLIDDAQIPPSARVKTLSPGQRTRVALALALGRRPEVLLLDEPLAELDPVARRSVVRALMTDAAEHGTTVVLSSHVLSEVAEIADQLLILGSGRVRLSGSVDELLGEHYLLTGPADPTALIGAGAIVESQQRAHLVRGPRPDRLDGWRVDPPNLEDIVLAYLTTTDEEAA</sequence>
<accession>A0A1G6SWY8</accession>
<keyword evidence="6" id="KW-1185">Reference proteome</keyword>
<dbReference type="Gene3D" id="3.40.50.300">
    <property type="entry name" value="P-loop containing nucleotide triphosphate hydrolases"/>
    <property type="match status" value="1"/>
</dbReference>
<keyword evidence="1" id="KW-0813">Transport</keyword>
<gene>
    <name evidence="5" type="ORF">SAMN05444580_103305</name>
</gene>
<dbReference type="InterPro" id="IPR027417">
    <property type="entry name" value="P-loop_NTPase"/>
</dbReference>
<evidence type="ECO:0000313" key="6">
    <source>
        <dbReference type="Proteomes" id="UP000199417"/>
    </source>
</evidence>
<dbReference type="SUPFAM" id="SSF52540">
    <property type="entry name" value="P-loop containing nucleoside triphosphate hydrolases"/>
    <property type="match status" value="1"/>
</dbReference>
<evidence type="ECO:0000256" key="2">
    <source>
        <dbReference type="ARBA" id="ARBA00022741"/>
    </source>
</evidence>
<dbReference type="PANTHER" id="PTHR42939:SF1">
    <property type="entry name" value="ABC TRANSPORTER ATP-BINDING PROTEIN ALBC-RELATED"/>
    <property type="match status" value="1"/>
</dbReference>
<keyword evidence="3 5" id="KW-0067">ATP-binding</keyword>